<sequence>PMLLLGSEVTVGTDGSVWLDGEPEDKLRLVNVSNLKELEREPNGLFATKELQLDLPPGETQVRQGSLELANVDSVGSMVDLISIQRSYSANMQVLKAVDRILGLAASKVGEV</sequence>
<accession>A0A7Y2H3D2</accession>
<proteinExistence type="inferred from homology"/>
<reference evidence="3 4" key="1">
    <citation type="submission" date="2020-03" db="EMBL/GenBank/DDBJ databases">
        <title>Metabolic flexibility allows generalist bacteria to become dominant in a frequently disturbed ecosystem.</title>
        <authorList>
            <person name="Chen Y.-J."/>
            <person name="Leung P.M."/>
            <person name="Bay S.K."/>
            <person name="Hugenholtz P."/>
            <person name="Kessler A.J."/>
            <person name="Shelley G."/>
            <person name="Waite D.W."/>
            <person name="Cook P.L."/>
            <person name="Greening C."/>
        </authorList>
    </citation>
    <scope>NUCLEOTIDE SEQUENCE [LARGE SCALE GENOMIC DNA]</scope>
    <source>
        <strain evidence="3">SS_bin_28</strain>
    </source>
</reference>
<feature type="non-terminal residue" evidence="3">
    <location>
        <position position="1"/>
    </location>
</feature>
<dbReference type="AlphaFoldDB" id="A0A7Y2H3D2"/>
<gene>
    <name evidence="3" type="ORF">HKN21_13220</name>
</gene>
<dbReference type="InterPro" id="IPR010930">
    <property type="entry name" value="Flg_bb/hook_C_dom"/>
</dbReference>
<dbReference type="PANTHER" id="PTHR30435">
    <property type="entry name" value="FLAGELLAR PROTEIN"/>
    <property type="match status" value="1"/>
</dbReference>
<protein>
    <recommendedName>
        <fullName evidence="2">Flagellar basal-body/hook protein C-terminal domain-containing protein</fullName>
    </recommendedName>
</protein>
<organism evidence="3 4">
    <name type="scientific">Eiseniibacteriota bacterium</name>
    <dbReference type="NCBI Taxonomy" id="2212470"/>
    <lineage>
        <taxon>Bacteria</taxon>
        <taxon>Candidatus Eiseniibacteriota</taxon>
    </lineage>
</organism>
<comment type="similarity">
    <text evidence="1">Belongs to the flagella basal body rod proteins family.</text>
</comment>
<dbReference type="GO" id="GO:0009288">
    <property type="term" value="C:bacterial-type flagellum"/>
    <property type="evidence" value="ECO:0007669"/>
    <property type="project" value="TreeGrafter"/>
</dbReference>
<comment type="caution">
    <text evidence="3">The sequence shown here is derived from an EMBL/GenBank/DDBJ whole genome shotgun (WGS) entry which is preliminary data.</text>
</comment>
<dbReference type="Pfam" id="PF06429">
    <property type="entry name" value="Flg_bbr_C"/>
    <property type="match status" value="1"/>
</dbReference>
<dbReference type="EMBL" id="JABDJR010000531">
    <property type="protein sequence ID" value="NNF07717.1"/>
    <property type="molecule type" value="Genomic_DNA"/>
</dbReference>
<evidence type="ECO:0000259" key="2">
    <source>
        <dbReference type="Pfam" id="PF06429"/>
    </source>
</evidence>
<dbReference type="GO" id="GO:0071978">
    <property type="term" value="P:bacterial-type flagellum-dependent swarming motility"/>
    <property type="evidence" value="ECO:0007669"/>
    <property type="project" value="TreeGrafter"/>
</dbReference>
<evidence type="ECO:0000256" key="1">
    <source>
        <dbReference type="ARBA" id="ARBA00009677"/>
    </source>
</evidence>
<evidence type="ECO:0000313" key="3">
    <source>
        <dbReference type="EMBL" id="NNF07717.1"/>
    </source>
</evidence>
<dbReference type="PANTHER" id="PTHR30435:SF19">
    <property type="entry name" value="FLAGELLAR BASAL-BODY ROD PROTEIN FLGG"/>
    <property type="match status" value="1"/>
</dbReference>
<evidence type="ECO:0000313" key="4">
    <source>
        <dbReference type="Proteomes" id="UP000547674"/>
    </source>
</evidence>
<feature type="domain" description="Flagellar basal-body/hook protein C-terminal" evidence="2">
    <location>
        <begin position="63"/>
        <end position="103"/>
    </location>
</feature>
<name>A0A7Y2H3D2_UNCEI</name>
<dbReference type="Proteomes" id="UP000547674">
    <property type="component" value="Unassembled WGS sequence"/>
</dbReference>